<dbReference type="InterPro" id="IPR001509">
    <property type="entry name" value="Epimerase_deHydtase"/>
</dbReference>
<dbReference type="PANTHER" id="PTHR43103">
    <property type="entry name" value="NUCLEOSIDE-DIPHOSPHATE-SUGAR EPIMERASE"/>
    <property type="match status" value="1"/>
</dbReference>
<evidence type="ECO:0000256" key="3">
    <source>
        <dbReference type="ARBA" id="ARBA00023277"/>
    </source>
</evidence>
<comment type="caution">
    <text evidence="4">Lacks conserved residue(s) required for the propagation of feature annotation.</text>
</comment>
<feature type="binding site" evidence="4">
    <location>
        <position position="40"/>
    </location>
    <ligand>
        <name>NADP(+)</name>
        <dbReference type="ChEBI" id="CHEBI:58349"/>
    </ligand>
</feature>
<comment type="subunit">
    <text evidence="4">Homopentamer.</text>
</comment>
<dbReference type="UniPathway" id="UPA00356">
    <property type="reaction ID" value="UER00440"/>
</dbReference>
<feature type="active site" description="Proton acceptor" evidence="4">
    <location>
        <position position="144"/>
    </location>
</feature>
<comment type="pathway">
    <text evidence="4">Nucleotide-sugar biosynthesis; ADP-L-glycero-beta-D-manno-heptose biosynthesis; ADP-L-glycero-beta-D-manno-heptose from D-glycero-beta-D-manno-heptose 7-phosphate: step 4/4.</text>
</comment>
<evidence type="ECO:0000313" key="7">
    <source>
        <dbReference type="Proteomes" id="UP000053937"/>
    </source>
</evidence>
<feature type="binding site" evidence="4">
    <location>
        <position position="282"/>
    </location>
    <ligand>
        <name>substrate</name>
    </ligand>
</feature>
<accession>A0A101J4Y0</accession>
<dbReference type="Gene3D" id="3.90.25.10">
    <property type="entry name" value="UDP-galactose 4-epimerase, domain 1"/>
    <property type="match status" value="1"/>
</dbReference>
<dbReference type="NCBIfam" id="TIGR02197">
    <property type="entry name" value="heptose_epim"/>
    <property type="match status" value="1"/>
</dbReference>
<dbReference type="GO" id="GO:0008712">
    <property type="term" value="F:ADP-glyceromanno-heptose 6-epimerase activity"/>
    <property type="evidence" value="ECO:0007669"/>
    <property type="project" value="UniProtKB-UniRule"/>
</dbReference>
<evidence type="ECO:0000256" key="2">
    <source>
        <dbReference type="ARBA" id="ARBA00023235"/>
    </source>
</evidence>
<protein>
    <recommendedName>
        <fullName evidence="4">ADP-L-glycero-D-manno-heptose-6-epimerase</fullName>
        <ecNumber evidence="4">5.1.3.20</ecNumber>
    </recommendedName>
    <alternativeName>
        <fullName evidence="4">ADP-L-glycero-beta-D-manno-heptose-6-epimerase</fullName>
        <shortName evidence="4">ADP-glyceromanno-heptose 6-epimerase</shortName>
        <shortName evidence="4">ADP-hep 6-epimerase</shortName>
        <shortName evidence="4">AGME</shortName>
    </alternativeName>
</protein>
<keyword evidence="3 4" id="KW-0119">Carbohydrate metabolism</keyword>
<feature type="binding site" evidence="4">
    <location>
        <position position="171"/>
    </location>
    <ligand>
        <name>substrate</name>
    </ligand>
</feature>
<evidence type="ECO:0000256" key="4">
    <source>
        <dbReference type="HAMAP-Rule" id="MF_01601"/>
    </source>
</evidence>
<feature type="binding site" evidence="4">
    <location>
        <begin position="76"/>
        <end position="80"/>
    </location>
    <ligand>
        <name>NADP(+)</name>
        <dbReference type="ChEBI" id="CHEBI:58349"/>
    </ligand>
</feature>
<dbReference type="AlphaFoldDB" id="A0A101J4Y0"/>
<dbReference type="Proteomes" id="UP000053937">
    <property type="component" value="Unassembled WGS sequence"/>
</dbReference>
<dbReference type="RefSeq" id="WP_059139710.1">
    <property type="nucleotide sequence ID" value="NZ_LMBR01000250.1"/>
</dbReference>
<feature type="binding site" evidence="4">
    <location>
        <position position="182"/>
    </location>
    <ligand>
        <name>substrate</name>
    </ligand>
</feature>
<dbReference type="GO" id="GO:0097171">
    <property type="term" value="P:ADP-L-glycero-beta-D-manno-heptose biosynthetic process"/>
    <property type="evidence" value="ECO:0007669"/>
    <property type="project" value="UniProtKB-UniPathway"/>
</dbReference>
<feature type="binding site" evidence="4">
    <location>
        <position position="148"/>
    </location>
    <ligand>
        <name>NADP(+)</name>
        <dbReference type="ChEBI" id="CHEBI:58349"/>
    </ligand>
</feature>
<dbReference type="OrthoDB" id="9801785at2"/>
<dbReference type="EMBL" id="LMBR01000250">
    <property type="protein sequence ID" value="KUL20281.1"/>
    <property type="molecule type" value="Genomic_DNA"/>
</dbReference>
<reference evidence="6 7" key="1">
    <citation type="submission" date="2015-10" db="EMBL/GenBank/DDBJ databases">
        <title>Draft Genome Sequence of Chlorobium limicola strain Frasassi Growing under Artificial Lighting in the Frasassi Cave System.</title>
        <authorList>
            <person name="Mansor M."/>
            <person name="Macalady J."/>
        </authorList>
    </citation>
    <scope>NUCLEOTIDE SEQUENCE [LARGE SCALE GENOMIC DNA]</scope>
    <source>
        <strain evidence="6 7">Frasassi</strain>
    </source>
</reference>
<dbReference type="Pfam" id="PF01370">
    <property type="entry name" value="Epimerase"/>
    <property type="match status" value="1"/>
</dbReference>
<dbReference type="EC" id="5.1.3.20" evidence="4"/>
<gene>
    <name evidence="4" type="primary">hldD</name>
    <name evidence="6" type="ORF">ASB62_09870</name>
</gene>
<dbReference type="Gene3D" id="3.40.50.720">
    <property type="entry name" value="NAD(P)-binding Rossmann-like Domain"/>
    <property type="match status" value="1"/>
</dbReference>
<evidence type="ECO:0000313" key="6">
    <source>
        <dbReference type="EMBL" id="KUL20281.1"/>
    </source>
</evidence>
<organism evidence="6 7">
    <name type="scientific">Chlorobium limicola</name>
    <dbReference type="NCBI Taxonomy" id="1092"/>
    <lineage>
        <taxon>Bacteria</taxon>
        <taxon>Pseudomonadati</taxon>
        <taxon>Chlorobiota</taxon>
        <taxon>Chlorobiia</taxon>
        <taxon>Chlorobiales</taxon>
        <taxon>Chlorobiaceae</taxon>
        <taxon>Chlorobium/Pelodictyon group</taxon>
        <taxon>Chlorobium</taxon>
    </lineage>
</organism>
<feature type="binding site" evidence="4">
    <location>
        <begin position="10"/>
        <end position="11"/>
    </location>
    <ligand>
        <name>NADP(+)</name>
        <dbReference type="ChEBI" id="CHEBI:58349"/>
    </ligand>
</feature>
<dbReference type="InterPro" id="IPR036291">
    <property type="entry name" value="NAD(P)-bd_dom_sf"/>
</dbReference>
<feature type="domain" description="NAD-dependent epimerase/dehydratase" evidence="5">
    <location>
        <begin position="2"/>
        <end position="245"/>
    </location>
</feature>
<comment type="function">
    <text evidence="4">Catalyzes the interconversion between ADP-D-glycero-beta-D-manno-heptose and ADP-L-glycero-beta-D-manno-heptose via an epimerization at carbon 6 of the heptose.</text>
</comment>
<feature type="binding site" evidence="4">
    <location>
        <position position="217"/>
    </location>
    <ligand>
        <name>substrate</name>
    </ligand>
</feature>
<comment type="catalytic activity">
    <reaction evidence="4">
        <text>ADP-D-glycero-beta-D-manno-heptose = ADP-L-glycero-beta-D-manno-heptose</text>
        <dbReference type="Rhea" id="RHEA:17577"/>
        <dbReference type="ChEBI" id="CHEBI:59967"/>
        <dbReference type="ChEBI" id="CHEBI:61506"/>
        <dbReference type="EC" id="5.1.3.20"/>
    </reaction>
</comment>
<dbReference type="CDD" id="cd05248">
    <property type="entry name" value="ADP_GME_SDR_e"/>
    <property type="match status" value="1"/>
</dbReference>
<feature type="binding site" evidence="4">
    <location>
        <position position="180"/>
    </location>
    <ligand>
        <name>NADP(+)</name>
        <dbReference type="ChEBI" id="CHEBI:58349"/>
    </ligand>
</feature>
<keyword evidence="2 4" id="KW-0413">Isomerase</keyword>
<sequence length="338" mass="38163">MIIITGGAGFIGSAMLWELNMQGRQDIVVVDTLGSTTTGQWRNLTGLSFADFIPRDKFLPLLENGAFPDITAIIHMGAISATTETDADLLIERNFAYSKSIAAYCLKKSIRLIYASSAATYGDGTAGYEDDETGIDALRPLNMYGYSKQLFDRWALKQGILEHAAGLKFFNVYGPNEYHKSDMTSVVYKAFNQIRENGQVNLFKSHRPDYHDGEQMRDFVYIRDCTAIMIWLLDHPEISGIFNIGSGEARSFNDLVKATFAALDLKPEINYVPMPEHLQGRYQYHTRAEMAKLRTAGFKKPMTPLEEGVGDYVRNYLDAETPYFDLQSIHKKINHKDF</sequence>
<comment type="caution">
    <text evidence="6">The sequence shown here is derived from an EMBL/GenBank/DDBJ whole genome shotgun (WGS) entry which is preliminary data.</text>
</comment>
<feature type="binding site" evidence="4">
    <location>
        <position position="189"/>
    </location>
    <ligand>
        <name>substrate</name>
    </ligand>
</feature>
<proteinExistence type="inferred from homology"/>
<dbReference type="GO" id="GO:0050661">
    <property type="term" value="F:NADP binding"/>
    <property type="evidence" value="ECO:0007669"/>
    <property type="project" value="InterPro"/>
</dbReference>
<name>A0A101J4Y0_CHLLI</name>
<feature type="binding site" evidence="4">
    <location>
        <position position="172"/>
    </location>
    <ligand>
        <name>NADP(+)</name>
        <dbReference type="ChEBI" id="CHEBI:58349"/>
    </ligand>
</feature>
<feature type="binding site" evidence="4">
    <location>
        <begin position="203"/>
        <end position="206"/>
    </location>
    <ligand>
        <name>substrate</name>
    </ligand>
</feature>
<comment type="similarity">
    <text evidence="4">Belongs to the NAD(P)-dependent epimerase/dehydratase family. HldD subfamily.</text>
</comment>
<feature type="active site" description="Proton acceptor" evidence="4">
    <location>
        <position position="180"/>
    </location>
</feature>
<comment type="cofactor">
    <cofactor evidence="4">
        <name>NADP(+)</name>
        <dbReference type="ChEBI" id="CHEBI:58349"/>
    </cofactor>
    <text evidence="4">Binds 1 NADP(+) per subunit.</text>
</comment>
<keyword evidence="1 4" id="KW-0521">NADP</keyword>
<comment type="domain">
    <text evidence="4">Contains a large N-terminal NADP-binding domain, and a smaller C-terminal substrate-binding domain.</text>
</comment>
<dbReference type="SUPFAM" id="SSF51735">
    <property type="entry name" value="NAD(P)-binding Rossmann-fold domains"/>
    <property type="match status" value="1"/>
</dbReference>
<evidence type="ECO:0000256" key="1">
    <source>
        <dbReference type="ARBA" id="ARBA00022857"/>
    </source>
</evidence>
<dbReference type="HAMAP" id="MF_01601">
    <property type="entry name" value="Heptose_epimerase"/>
    <property type="match status" value="1"/>
</dbReference>
<feature type="binding site" evidence="4">
    <location>
        <position position="55"/>
    </location>
    <ligand>
        <name>NADP(+)</name>
        <dbReference type="ChEBI" id="CHEBI:58349"/>
    </ligand>
</feature>
<feature type="binding site" evidence="4">
    <location>
        <begin position="31"/>
        <end position="32"/>
    </location>
    <ligand>
        <name>NADP(+)</name>
        <dbReference type="ChEBI" id="CHEBI:58349"/>
    </ligand>
</feature>
<keyword evidence="7" id="KW-1185">Reference proteome</keyword>
<dbReference type="InterPro" id="IPR011912">
    <property type="entry name" value="Heptose_epim"/>
</dbReference>
<dbReference type="GO" id="GO:0005975">
    <property type="term" value="P:carbohydrate metabolic process"/>
    <property type="evidence" value="ECO:0007669"/>
    <property type="project" value="UniProtKB-UniRule"/>
</dbReference>
<dbReference type="PANTHER" id="PTHR43103:SF3">
    <property type="entry name" value="ADP-L-GLYCERO-D-MANNO-HEPTOSE-6-EPIMERASE"/>
    <property type="match status" value="1"/>
</dbReference>
<evidence type="ECO:0000259" key="5">
    <source>
        <dbReference type="Pfam" id="PF01370"/>
    </source>
</evidence>